<gene>
    <name evidence="2" type="ORF">ASZ90_013816</name>
</gene>
<comment type="caution">
    <text evidence="2">The sequence shown here is derived from an EMBL/GenBank/DDBJ whole genome shotgun (WGS) entry which is preliminary data.</text>
</comment>
<proteinExistence type="predicted"/>
<reference evidence="2" key="1">
    <citation type="journal article" date="2015" name="Proc. Natl. Acad. Sci. U.S.A.">
        <title>Networks of energetic and metabolic interactions define dynamics in microbial communities.</title>
        <authorList>
            <person name="Embree M."/>
            <person name="Liu J.K."/>
            <person name="Al-Bassam M.M."/>
            <person name="Zengler K."/>
        </authorList>
    </citation>
    <scope>NUCLEOTIDE SEQUENCE</scope>
</reference>
<feature type="region of interest" description="Disordered" evidence="1">
    <location>
        <begin position="48"/>
        <end position="70"/>
    </location>
</feature>
<organism evidence="2">
    <name type="scientific">hydrocarbon metagenome</name>
    <dbReference type="NCBI Taxonomy" id="938273"/>
    <lineage>
        <taxon>unclassified sequences</taxon>
        <taxon>metagenomes</taxon>
        <taxon>ecological metagenomes</taxon>
    </lineage>
</organism>
<dbReference type="AlphaFoldDB" id="A0A0W8F6W3"/>
<evidence type="ECO:0000313" key="2">
    <source>
        <dbReference type="EMBL" id="KUG16510.1"/>
    </source>
</evidence>
<evidence type="ECO:0000256" key="1">
    <source>
        <dbReference type="SAM" id="MobiDB-lite"/>
    </source>
</evidence>
<name>A0A0W8F6W3_9ZZZZ</name>
<protein>
    <submittedName>
        <fullName evidence="2">Uncharacterized protein</fullName>
    </submittedName>
</protein>
<accession>A0A0W8F6W3</accession>
<sequence length="70" mass="7756">MSLIPYNSLDPFCRTAISSAVSMLWVTDCPGNADDRFPVRWAMAQRARKALSSPGRPRSLFRRAGNDKAA</sequence>
<dbReference type="EMBL" id="LNQE01001493">
    <property type="protein sequence ID" value="KUG16510.1"/>
    <property type="molecule type" value="Genomic_DNA"/>
</dbReference>